<dbReference type="EMBL" id="FNZQ01000004">
    <property type="protein sequence ID" value="SEL29668.1"/>
    <property type="molecule type" value="Genomic_DNA"/>
</dbReference>
<organism evidence="2 3">
    <name type="scientific">Jannaschia helgolandensis</name>
    <dbReference type="NCBI Taxonomy" id="188906"/>
    <lineage>
        <taxon>Bacteria</taxon>
        <taxon>Pseudomonadati</taxon>
        <taxon>Pseudomonadota</taxon>
        <taxon>Alphaproteobacteria</taxon>
        <taxon>Rhodobacterales</taxon>
        <taxon>Roseobacteraceae</taxon>
        <taxon>Jannaschia</taxon>
    </lineage>
</organism>
<gene>
    <name evidence="2" type="ORF">SAMN04488526_2386</name>
</gene>
<keyword evidence="3" id="KW-1185">Reference proteome</keyword>
<dbReference type="Proteomes" id="UP000199283">
    <property type="component" value="Unassembled WGS sequence"/>
</dbReference>
<evidence type="ECO:0000313" key="3">
    <source>
        <dbReference type="Proteomes" id="UP000199283"/>
    </source>
</evidence>
<name>A0A1H7P2X7_9RHOB</name>
<evidence type="ECO:0000256" key="1">
    <source>
        <dbReference type="SAM" id="MobiDB-lite"/>
    </source>
</evidence>
<proteinExistence type="predicted"/>
<feature type="compositionally biased region" description="Basic and acidic residues" evidence="1">
    <location>
        <begin position="79"/>
        <end position="91"/>
    </location>
</feature>
<accession>A0A1H7P2X7</accession>
<evidence type="ECO:0000313" key="2">
    <source>
        <dbReference type="EMBL" id="SEL29668.1"/>
    </source>
</evidence>
<dbReference type="AlphaFoldDB" id="A0A1H7P2X7"/>
<feature type="region of interest" description="Disordered" evidence="1">
    <location>
        <begin position="77"/>
        <end position="100"/>
    </location>
</feature>
<dbReference type="STRING" id="188906.SAMN04488526_2386"/>
<sequence length="100" mass="11544">MANKNIPSNNPEYRRRKKVEKEFKALLSAEGHGTLFPPGSNYLAGASEKELARRNLRREKLIVDAIKYNLWVPQIMRDQVNRPPDENPKVPDEDEGQDPF</sequence>
<reference evidence="2 3" key="1">
    <citation type="submission" date="2016-10" db="EMBL/GenBank/DDBJ databases">
        <authorList>
            <person name="de Groot N.N."/>
        </authorList>
    </citation>
    <scope>NUCLEOTIDE SEQUENCE [LARGE SCALE GENOMIC DNA]</scope>
    <source>
        <strain evidence="2 3">DSM 14858</strain>
    </source>
</reference>
<protein>
    <submittedName>
        <fullName evidence="2">Uncharacterized protein</fullName>
    </submittedName>
</protein>